<dbReference type="SUPFAM" id="SSF55073">
    <property type="entry name" value="Nucleotide cyclase"/>
    <property type="match status" value="1"/>
</dbReference>
<keyword evidence="6" id="KW-0548">Nucleotidyltransferase</keyword>
<evidence type="ECO:0000256" key="2">
    <source>
        <dbReference type="ARBA" id="ARBA00034247"/>
    </source>
</evidence>
<feature type="domain" description="GGDEF" evidence="5">
    <location>
        <begin position="203"/>
        <end position="336"/>
    </location>
</feature>
<dbReference type="RefSeq" id="WP_394843441.1">
    <property type="nucleotide sequence ID" value="NZ_CP089982.1"/>
</dbReference>
<comment type="catalytic activity">
    <reaction evidence="2">
        <text>2 GTP = 3',3'-c-di-GMP + 2 diphosphate</text>
        <dbReference type="Rhea" id="RHEA:24898"/>
        <dbReference type="ChEBI" id="CHEBI:33019"/>
        <dbReference type="ChEBI" id="CHEBI:37565"/>
        <dbReference type="ChEBI" id="CHEBI:58805"/>
        <dbReference type="EC" id="2.7.7.65"/>
    </reaction>
</comment>
<evidence type="ECO:0000256" key="3">
    <source>
        <dbReference type="PROSITE-ProRule" id="PRU00169"/>
    </source>
</evidence>
<dbReference type="Gene3D" id="3.40.50.2300">
    <property type="match status" value="1"/>
</dbReference>
<dbReference type="InterPro" id="IPR029787">
    <property type="entry name" value="Nucleotide_cyclase"/>
</dbReference>
<feature type="modified residue" description="4-aspartylphosphate" evidence="3">
    <location>
        <position position="85"/>
    </location>
</feature>
<dbReference type="EC" id="2.7.7.65" evidence="1"/>
<evidence type="ECO:0000259" key="5">
    <source>
        <dbReference type="PROSITE" id="PS50887"/>
    </source>
</evidence>
<keyword evidence="6" id="KW-0808">Transferase</keyword>
<feature type="domain" description="Response regulatory" evidence="4">
    <location>
        <begin position="34"/>
        <end position="153"/>
    </location>
</feature>
<dbReference type="Gene3D" id="3.30.70.270">
    <property type="match status" value="1"/>
</dbReference>
<gene>
    <name evidence="6" type="ORF">LZC95_41135</name>
</gene>
<dbReference type="InterPro" id="IPR043128">
    <property type="entry name" value="Rev_trsase/Diguanyl_cyclase"/>
</dbReference>
<dbReference type="CDD" id="cd17574">
    <property type="entry name" value="REC_OmpR"/>
    <property type="match status" value="1"/>
</dbReference>
<dbReference type="GO" id="GO:0052621">
    <property type="term" value="F:diguanylate cyclase activity"/>
    <property type="evidence" value="ECO:0007669"/>
    <property type="project" value="UniProtKB-EC"/>
</dbReference>
<dbReference type="InterPro" id="IPR001789">
    <property type="entry name" value="Sig_transdc_resp-reg_receiver"/>
</dbReference>
<dbReference type="InterPro" id="IPR011006">
    <property type="entry name" value="CheY-like_superfamily"/>
</dbReference>
<dbReference type="PROSITE" id="PS50887">
    <property type="entry name" value="GGDEF"/>
    <property type="match status" value="1"/>
</dbReference>
<dbReference type="Pfam" id="PF00072">
    <property type="entry name" value="Response_reg"/>
    <property type="match status" value="1"/>
</dbReference>
<dbReference type="CDD" id="cd01949">
    <property type="entry name" value="GGDEF"/>
    <property type="match status" value="1"/>
</dbReference>
<dbReference type="Pfam" id="PF00990">
    <property type="entry name" value="GGDEF"/>
    <property type="match status" value="1"/>
</dbReference>
<evidence type="ECO:0000313" key="6">
    <source>
        <dbReference type="EMBL" id="WXA92841.1"/>
    </source>
</evidence>
<proteinExistence type="predicted"/>
<evidence type="ECO:0000256" key="1">
    <source>
        <dbReference type="ARBA" id="ARBA00012528"/>
    </source>
</evidence>
<evidence type="ECO:0000259" key="4">
    <source>
        <dbReference type="PROSITE" id="PS50110"/>
    </source>
</evidence>
<sequence>MLSPIIQRADAERILSSDDATHSRVQLSVPPVGAVLVVDDDDAARWLVVRALARSGIQTFEAVDGKEAVEHVLAKPELIDAIILDVMMPGLNGFDVIRHIKRIPAAATTPIILVTASATEEDDIVRGVEYGAIDYIMKPVSTAVLTAKVRAACERSRAERRLRYDLRFAELHAMIDPLTGLFNRRHFEARIREASAYSKRHDQPFSIVMVDLDHFKSVNDTYGHETGDHVLTQFAAAVRSVLRGEDVAFRYGGEEFVLLLRACDAERAADVAERLQKKLRQRPYLFRDGTSRVITFSAGVAAALPSEGYGSAELVSRADAALYRAKAAGRDRIAYW</sequence>
<name>A0ABZ2K8Z8_9BACT</name>
<dbReference type="PROSITE" id="PS50110">
    <property type="entry name" value="RESPONSE_REGULATORY"/>
    <property type="match status" value="1"/>
</dbReference>
<reference evidence="6 7" key="1">
    <citation type="submission" date="2021-12" db="EMBL/GenBank/DDBJ databases">
        <title>Discovery of the Pendulisporaceae a myxobacterial family with distinct sporulation behavior and unique specialized metabolism.</title>
        <authorList>
            <person name="Garcia R."/>
            <person name="Popoff A."/>
            <person name="Bader C.D."/>
            <person name="Loehr J."/>
            <person name="Walesch S."/>
            <person name="Walt C."/>
            <person name="Boldt J."/>
            <person name="Bunk B."/>
            <person name="Haeckl F.J.F.P.J."/>
            <person name="Gunesch A.P."/>
            <person name="Birkelbach J."/>
            <person name="Nuebel U."/>
            <person name="Pietschmann T."/>
            <person name="Bach T."/>
            <person name="Mueller R."/>
        </authorList>
    </citation>
    <scope>NUCLEOTIDE SEQUENCE [LARGE SCALE GENOMIC DNA]</scope>
    <source>
        <strain evidence="6 7">MSr12523</strain>
    </source>
</reference>
<dbReference type="SMART" id="SM00267">
    <property type="entry name" value="GGDEF"/>
    <property type="match status" value="1"/>
</dbReference>
<keyword evidence="7" id="KW-1185">Reference proteome</keyword>
<dbReference type="SUPFAM" id="SSF52172">
    <property type="entry name" value="CheY-like"/>
    <property type="match status" value="1"/>
</dbReference>
<dbReference type="InterPro" id="IPR000160">
    <property type="entry name" value="GGDEF_dom"/>
</dbReference>
<keyword evidence="3" id="KW-0597">Phosphoprotein</keyword>
<dbReference type="PANTHER" id="PTHR45138:SF9">
    <property type="entry name" value="DIGUANYLATE CYCLASE DGCM-RELATED"/>
    <property type="match status" value="1"/>
</dbReference>
<dbReference type="NCBIfam" id="TIGR00254">
    <property type="entry name" value="GGDEF"/>
    <property type="match status" value="1"/>
</dbReference>
<accession>A0ABZ2K8Z8</accession>
<evidence type="ECO:0000313" key="7">
    <source>
        <dbReference type="Proteomes" id="UP001379533"/>
    </source>
</evidence>
<protein>
    <recommendedName>
        <fullName evidence="1">diguanylate cyclase</fullName>
        <ecNumber evidence="1">2.7.7.65</ecNumber>
    </recommendedName>
</protein>
<dbReference type="PANTHER" id="PTHR45138">
    <property type="entry name" value="REGULATORY COMPONENTS OF SENSORY TRANSDUCTION SYSTEM"/>
    <property type="match status" value="1"/>
</dbReference>
<dbReference type="InterPro" id="IPR050469">
    <property type="entry name" value="Diguanylate_Cyclase"/>
</dbReference>
<organism evidence="6 7">
    <name type="scientific">Pendulispora brunnea</name>
    <dbReference type="NCBI Taxonomy" id="2905690"/>
    <lineage>
        <taxon>Bacteria</taxon>
        <taxon>Pseudomonadati</taxon>
        <taxon>Myxococcota</taxon>
        <taxon>Myxococcia</taxon>
        <taxon>Myxococcales</taxon>
        <taxon>Sorangiineae</taxon>
        <taxon>Pendulisporaceae</taxon>
        <taxon>Pendulispora</taxon>
    </lineage>
</organism>
<dbReference type="EMBL" id="CP089982">
    <property type="protein sequence ID" value="WXA92841.1"/>
    <property type="molecule type" value="Genomic_DNA"/>
</dbReference>
<dbReference type="Proteomes" id="UP001379533">
    <property type="component" value="Chromosome"/>
</dbReference>
<dbReference type="SMART" id="SM00448">
    <property type="entry name" value="REC"/>
    <property type="match status" value="1"/>
</dbReference>